<keyword evidence="2" id="KW-1185">Reference proteome</keyword>
<sequence length="74" mass="8534">MALDRLFELTEEMIKDKLDAEAVKIELDGDRSFFACTAQMDESTYIRTPKLLLQHFLIVGPEYILDNLKGIEKV</sequence>
<proteinExistence type="predicted"/>
<dbReference type="EMBL" id="JACSPV010000035">
    <property type="protein sequence ID" value="MBD8006643.1"/>
    <property type="molecule type" value="Genomic_DNA"/>
</dbReference>
<dbReference type="Proteomes" id="UP000648182">
    <property type="component" value="Unassembled WGS sequence"/>
</dbReference>
<evidence type="ECO:0000313" key="2">
    <source>
        <dbReference type="Proteomes" id="UP000648182"/>
    </source>
</evidence>
<name>A0ABR8VPG4_9BACI</name>
<dbReference type="RefSeq" id="WP_191814668.1">
    <property type="nucleotide sequence ID" value="NZ_JACSPV010000035.1"/>
</dbReference>
<reference evidence="1 2" key="1">
    <citation type="submission" date="2020-08" db="EMBL/GenBank/DDBJ databases">
        <title>A Genomic Blueprint of the Chicken Gut Microbiome.</title>
        <authorList>
            <person name="Gilroy R."/>
            <person name="Ravi A."/>
            <person name="Getino M."/>
            <person name="Pursley I."/>
            <person name="Horton D.L."/>
            <person name="Alikhan N.-F."/>
            <person name="Baker D."/>
            <person name="Gharbi K."/>
            <person name="Hall N."/>
            <person name="Watson M."/>
            <person name="Adriaenssens E.M."/>
            <person name="Foster-Nyarko E."/>
            <person name="Jarju S."/>
            <person name="Secka A."/>
            <person name="Antonio M."/>
            <person name="Oren A."/>
            <person name="Chaudhuri R."/>
            <person name="La Ragione R.M."/>
            <person name="Hildebrand F."/>
            <person name="Pallen M.J."/>
        </authorList>
    </citation>
    <scope>NUCLEOTIDE SEQUENCE [LARGE SCALE GENOMIC DNA]</scope>
    <source>
        <strain evidence="1 2">Sa1BUA2</strain>
    </source>
</reference>
<protein>
    <submittedName>
        <fullName evidence="1">Uncharacterized protein</fullName>
    </submittedName>
</protein>
<comment type="caution">
    <text evidence="1">The sequence shown here is derived from an EMBL/GenBank/DDBJ whole genome shotgun (WGS) entry which is preliminary data.</text>
</comment>
<evidence type="ECO:0000313" key="1">
    <source>
        <dbReference type="EMBL" id="MBD8006643.1"/>
    </source>
</evidence>
<gene>
    <name evidence="1" type="ORF">H9631_16305</name>
</gene>
<organism evidence="1 2">
    <name type="scientific">Bacillus norwichensis</name>
    <dbReference type="NCBI Taxonomy" id="2762217"/>
    <lineage>
        <taxon>Bacteria</taxon>
        <taxon>Bacillati</taxon>
        <taxon>Bacillota</taxon>
        <taxon>Bacilli</taxon>
        <taxon>Bacillales</taxon>
        <taxon>Bacillaceae</taxon>
        <taxon>Bacillus</taxon>
    </lineage>
</organism>
<accession>A0ABR8VPG4</accession>